<dbReference type="Gene3D" id="1.20.1250.20">
    <property type="entry name" value="MFS general substrate transporter like domains"/>
    <property type="match status" value="2"/>
</dbReference>
<reference evidence="8 9" key="1">
    <citation type="submission" date="2024-01" db="EMBL/GenBank/DDBJ databases">
        <title>Complete genome of Cladobotryum mycophilum ATHUM6906.</title>
        <authorList>
            <person name="Christinaki A.C."/>
            <person name="Myridakis A.I."/>
            <person name="Kouvelis V.N."/>
        </authorList>
    </citation>
    <scope>NUCLEOTIDE SEQUENCE [LARGE SCALE GENOMIC DNA]</scope>
    <source>
        <strain evidence="8 9">ATHUM6906</strain>
    </source>
</reference>
<dbReference type="CDD" id="cd17327">
    <property type="entry name" value="MFS_FEN2_like"/>
    <property type="match status" value="1"/>
</dbReference>
<evidence type="ECO:0000313" key="8">
    <source>
        <dbReference type="EMBL" id="KAK5991443.1"/>
    </source>
</evidence>
<dbReference type="InterPro" id="IPR011701">
    <property type="entry name" value="MFS"/>
</dbReference>
<organism evidence="8 9">
    <name type="scientific">Cladobotryum mycophilum</name>
    <dbReference type="NCBI Taxonomy" id="491253"/>
    <lineage>
        <taxon>Eukaryota</taxon>
        <taxon>Fungi</taxon>
        <taxon>Dikarya</taxon>
        <taxon>Ascomycota</taxon>
        <taxon>Pezizomycotina</taxon>
        <taxon>Sordariomycetes</taxon>
        <taxon>Hypocreomycetidae</taxon>
        <taxon>Hypocreales</taxon>
        <taxon>Hypocreaceae</taxon>
        <taxon>Cladobotryum</taxon>
    </lineage>
</organism>
<dbReference type="Pfam" id="PF10397">
    <property type="entry name" value="ADSL_C"/>
    <property type="match status" value="1"/>
</dbReference>
<protein>
    <submittedName>
        <fullName evidence="8">Transporter</fullName>
    </submittedName>
</protein>
<dbReference type="InterPro" id="IPR020846">
    <property type="entry name" value="MFS_dom"/>
</dbReference>
<keyword evidence="3 6" id="KW-0812">Transmembrane</keyword>
<accession>A0ABR0SH22</accession>
<dbReference type="SUPFAM" id="SSF48557">
    <property type="entry name" value="L-aspartase-like"/>
    <property type="match status" value="1"/>
</dbReference>
<feature type="transmembrane region" description="Helical" evidence="6">
    <location>
        <begin position="224"/>
        <end position="246"/>
    </location>
</feature>
<dbReference type="InterPro" id="IPR036259">
    <property type="entry name" value="MFS_trans_sf"/>
</dbReference>
<evidence type="ECO:0000313" key="9">
    <source>
        <dbReference type="Proteomes" id="UP001338125"/>
    </source>
</evidence>
<dbReference type="InterPro" id="IPR008948">
    <property type="entry name" value="L-Aspartase-like"/>
</dbReference>
<dbReference type="PANTHER" id="PTHR43791:SF1">
    <property type="entry name" value="ALLANTOATE PERMEASE"/>
    <property type="match status" value="1"/>
</dbReference>
<dbReference type="Gene3D" id="1.10.275.60">
    <property type="match status" value="1"/>
</dbReference>
<name>A0ABR0SH22_9HYPO</name>
<feature type="transmembrane region" description="Helical" evidence="6">
    <location>
        <begin position="131"/>
        <end position="148"/>
    </location>
</feature>
<evidence type="ECO:0000256" key="2">
    <source>
        <dbReference type="ARBA" id="ARBA00022448"/>
    </source>
</evidence>
<feature type="transmembrane region" description="Helical" evidence="6">
    <location>
        <begin position="193"/>
        <end position="212"/>
    </location>
</feature>
<comment type="caution">
    <text evidence="8">The sequence shown here is derived from an EMBL/GenBank/DDBJ whole genome shotgun (WGS) entry which is preliminary data.</text>
</comment>
<feature type="transmembrane region" description="Helical" evidence="6">
    <location>
        <begin position="420"/>
        <end position="440"/>
    </location>
</feature>
<proteinExistence type="predicted"/>
<dbReference type="Pfam" id="PF07690">
    <property type="entry name" value="MFS_1"/>
    <property type="match status" value="1"/>
</dbReference>
<feature type="transmembrane region" description="Helical" evidence="6">
    <location>
        <begin position="331"/>
        <end position="352"/>
    </location>
</feature>
<evidence type="ECO:0000256" key="3">
    <source>
        <dbReference type="ARBA" id="ARBA00022692"/>
    </source>
</evidence>
<dbReference type="SMART" id="SM00998">
    <property type="entry name" value="ADSL_C"/>
    <property type="match status" value="1"/>
</dbReference>
<keyword evidence="2" id="KW-0813">Transport</keyword>
<evidence type="ECO:0000256" key="1">
    <source>
        <dbReference type="ARBA" id="ARBA00004141"/>
    </source>
</evidence>
<keyword evidence="4 6" id="KW-1133">Transmembrane helix</keyword>
<feature type="transmembrane region" description="Helical" evidence="6">
    <location>
        <begin position="160"/>
        <end position="181"/>
    </location>
</feature>
<gene>
    <name evidence="8" type="ORF">PT974_09725</name>
</gene>
<dbReference type="PROSITE" id="PS50850">
    <property type="entry name" value="MFS"/>
    <property type="match status" value="1"/>
</dbReference>
<dbReference type="PANTHER" id="PTHR43791">
    <property type="entry name" value="PERMEASE-RELATED"/>
    <property type="match status" value="1"/>
</dbReference>
<dbReference type="EMBL" id="JAVFKD010000014">
    <property type="protein sequence ID" value="KAK5991443.1"/>
    <property type="molecule type" value="Genomic_DNA"/>
</dbReference>
<evidence type="ECO:0000256" key="6">
    <source>
        <dbReference type="SAM" id="Phobius"/>
    </source>
</evidence>
<feature type="domain" description="Major facilitator superfamily (MFS) profile" evidence="7">
    <location>
        <begin position="64"/>
        <end position="477"/>
    </location>
</feature>
<dbReference type="Gene3D" id="1.10.40.30">
    <property type="entry name" value="Fumarase/aspartase (C-terminal domain)"/>
    <property type="match status" value="1"/>
</dbReference>
<dbReference type="InterPro" id="IPR019468">
    <property type="entry name" value="AdenyloSucc_lyase_C"/>
</dbReference>
<feature type="transmembrane region" description="Helical" evidence="6">
    <location>
        <begin position="101"/>
        <end position="119"/>
    </location>
</feature>
<evidence type="ECO:0000256" key="4">
    <source>
        <dbReference type="ARBA" id="ARBA00022989"/>
    </source>
</evidence>
<dbReference type="SUPFAM" id="SSF103473">
    <property type="entry name" value="MFS general substrate transporter"/>
    <property type="match status" value="1"/>
</dbReference>
<comment type="subcellular location">
    <subcellularLocation>
        <location evidence="1">Membrane</location>
        <topology evidence="1">Multi-pass membrane protein</topology>
    </subcellularLocation>
</comment>
<evidence type="ECO:0000259" key="7">
    <source>
        <dbReference type="PROSITE" id="PS50850"/>
    </source>
</evidence>
<feature type="transmembrane region" description="Helical" evidence="6">
    <location>
        <begin position="387"/>
        <end position="408"/>
    </location>
</feature>
<sequence>MADKEKEIAAEPARTSLAAGNEEKFEHTIDADDALKAITGYDGGAVSLDAETERRLLRKIDWNLIPVMCIIYGLNYLDKTTLSYASIMGLDKDLKLVGDNYQWLSSLFYFGYLGWEFPTNWLLQRLPLAKYSAFNIIMWGLVLCLFAVTKNFAGAVVIRLFLGIFEAAVTPGFALFVSQWYTKKEQGFRTSIWFSFNGWAQIFGGLVAYGFAHGASKHGFSIAPWKAMFIFTGVLTITVGIVFLFIMPDNQLNARFLTKEERVLAVHRIKVNQQGIGNKHFKWYQMKEAFLDPAVWGFVLFSLVAAIPNGGLSNFFSQLIVSFGYTAEQSLLYGTPGGAVEVITLLGCGYLGDRFGARLLISMSGLVLAMIGVILMVAIPIDQPVGRLVGFYLTQASATPFVAMLSLISTNVAGWTKKTTVAAMYLVAYCVGNIIGPQTFRPKDAPHYRPAQITIIVCFATCLVDIVLIWWYYRRQNEKRALARANPSYVRVENQEFLDLTDGENIEFRVHAFGVAAPAAAGIMHNGATSCFVTDNTELILMLDALDLLAKKPRLSRTCPPLPSSGRLSLLSLISIFRLRSYDGTYGGPVVTACHARAPQHRAMERTFDDSLIRRIDIPETILLTDTTLISLDSITDDLVVYSKRIAAHVQSELPFIVTETIITRLCVQGELRQEAHEQIRVLSQEAGNVVKHEGKPNDIMGWIRSNKFFKPIWGELDGMLKAELYTGRSAETVDKYCGLGGPVEKALASYAKYVKGATAAELNV</sequence>
<feature type="transmembrane region" description="Helical" evidence="6">
    <location>
        <begin position="60"/>
        <end position="77"/>
    </location>
</feature>
<keyword evidence="9" id="KW-1185">Reference proteome</keyword>
<feature type="transmembrane region" description="Helical" evidence="6">
    <location>
        <begin position="359"/>
        <end position="381"/>
    </location>
</feature>
<keyword evidence="5 6" id="KW-0472">Membrane</keyword>
<feature type="transmembrane region" description="Helical" evidence="6">
    <location>
        <begin position="289"/>
        <end position="311"/>
    </location>
</feature>
<dbReference type="Proteomes" id="UP001338125">
    <property type="component" value="Unassembled WGS sequence"/>
</dbReference>
<dbReference type="Gene3D" id="1.20.200.10">
    <property type="entry name" value="Fumarase/aspartase (Central domain)"/>
    <property type="match status" value="1"/>
</dbReference>
<evidence type="ECO:0000256" key="5">
    <source>
        <dbReference type="ARBA" id="ARBA00023136"/>
    </source>
</evidence>
<feature type="transmembrane region" description="Helical" evidence="6">
    <location>
        <begin position="452"/>
        <end position="473"/>
    </location>
</feature>